<proteinExistence type="predicted"/>
<evidence type="ECO:0000313" key="1">
    <source>
        <dbReference type="EMBL" id="VCU10142.1"/>
    </source>
</evidence>
<reference evidence="2" key="1">
    <citation type="submission" date="2018-10" db="EMBL/GenBank/DDBJ databases">
        <authorList>
            <person name="Peiro R."/>
            <person name="Begona"/>
            <person name="Cbmso G."/>
            <person name="Lopez M."/>
            <person name="Gonzalez S."/>
            <person name="Sacristan E."/>
            <person name="Castillo E."/>
        </authorList>
    </citation>
    <scope>NUCLEOTIDE SEQUENCE [LARGE SCALE GENOMIC DNA]</scope>
</reference>
<evidence type="ECO:0000313" key="2">
    <source>
        <dbReference type="Proteomes" id="UP000289200"/>
    </source>
</evidence>
<accession>A0A3S4B2L9</accession>
<dbReference type="AlphaFoldDB" id="A0A3S4B2L9"/>
<dbReference type="Proteomes" id="UP000289200">
    <property type="component" value="Unassembled WGS sequence"/>
</dbReference>
<name>A0A3S4B2L9_9BRAD</name>
<comment type="caution">
    <text evidence="1">The sequence shown here is derived from an EMBL/GenBank/DDBJ whole genome shotgun (WGS) entry which is preliminary data.</text>
</comment>
<organism evidence="1 2">
    <name type="scientific">Rhodoplanes serenus</name>
    <dbReference type="NCBI Taxonomy" id="200615"/>
    <lineage>
        <taxon>Bacteria</taxon>
        <taxon>Pseudomonadati</taxon>
        <taxon>Pseudomonadota</taxon>
        <taxon>Alphaproteobacteria</taxon>
        <taxon>Hyphomicrobiales</taxon>
        <taxon>Nitrobacteraceae</taxon>
        <taxon>Rhodoplanes</taxon>
    </lineage>
</organism>
<dbReference type="EMBL" id="UWOC01000161">
    <property type="protein sequence ID" value="VCU10142.1"/>
    <property type="molecule type" value="Genomic_DNA"/>
</dbReference>
<protein>
    <submittedName>
        <fullName evidence="1">Uncharacterized protein</fullName>
    </submittedName>
</protein>
<keyword evidence="2" id="KW-1185">Reference proteome</keyword>
<sequence length="655" mass="67866">MADNQRYRLIPVDHDPFAEPPAGGGPRLVPVDHNPFEPMPPAAAPTPSKGVLGYVDDAVRAVANGVTFGWADELAAKADELTGRGGSYDENLKRESARTAAVPPALRIPGEVAGAVGGAIAAAPVLGPVAAAAGVSRLPALARAAGAGAAGGAAFGAGEAEPGQRLEGGGQGALVGGVVGAAAPSVIRGASSLGGRMIEAVSPRANVAADLRRAITRDADTPEALIQRADDLQAVRPAVATLADAGGENVRGILERVAQTPGAGRTTVVPALTGRQQGQAARMANDLRTLTGAHQTARQAIDEVIASRSADAAPLYRAAYEAGDRPIITPGLEALTGSPAVTRAMAAAVRNGQDRATADGIGAFRPGVTITDDGRVLFNRGPTGAPAYPNLQLWDYTYRELRDAGAELTRQGRASQGAALTQIAARMRDELDRAVPEFQAARNAWAGPSRFLEAIEAGRAITRVSSEELLPRLTSMSAAERDGFRLGAVSEIVRRMGSDPARLGDMTKYLRSPEMRAKVAAIMPTPEAAQTWARRLDFEVDASGLTGRALGNSATARRLAERADAEGIVGDLVLDAMTGSHGASMLRRVLATGPRWLRDTLRSRADGLLAEILTDPDAAQRLRPILDRVRQRPPVVSDRAASAVAAGANAVLLGR</sequence>
<gene>
    <name evidence="1" type="ORF">RHODGE_RHODGE_03328</name>
</gene>